<dbReference type="AlphaFoldDB" id="A0AAD9ZBM9"/>
<dbReference type="Proteomes" id="UP001276659">
    <property type="component" value="Unassembled WGS sequence"/>
</dbReference>
<feature type="region of interest" description="Disordered" evidence="1">
    <location>
        <begin position="446"/>
        <end position="514"/>
    </location>
</feature>
<evidence type="ECO:0000313" key="2">
    <source>
        <dbReference type="EMBL" id="KAK3174686.1"/>
    </source>
</evidence>
<reference evidence="2" key="1">
    <citation type="submission" date="2022-11" db="EMBL/GenBank/DDBJ databases">
        <title>Chromosomal genome sequence assembly and mating type (MAT) locus characterization of the leprose asexual lichenized fungus Lepraria neglecta (Nyl.) Erichsen.</title>
        <authorList>
            <person name="Allen J.L."/>
            <person name="Pfeffer B."/>
        </authorList>
    </citation>
    <scope>NUCLEOTIDE SEQUENCE</scope>
    <source>
        <strain evidence="2">Allen 5258</strain>
    </source>
</reference>
<keyword evidence="3" id="KW-1185">Reference proteome</keyword>
<feature type="region of interest" description="Disordered" evidence="1">
    <location>
        <begin position="1"/>
        <end position="24"/>
    </location>
</feature>
<name>A0AAD9ZBM9_9LECA</name>
<dbReference type="EMBL" id="JASNWA010000006">
    <property type="protein sequence ID" value="KAK3174686.1"/>
    <property type="molecule type" value="Genomic_DNA"/>
</dbReference>
<comment type="caution">
    <text evidence="2">The sequence shown here is derived from an EMBL/GenBank/DDBJ whole genome shotgun (WGS) entry which is preliminary data.</text>
</comment>
<evidence type="ECO:0000313" key="3">
    <source>
        <dbReference type="Proteomes" id="UP001276659"/>
    </source>
</evidence>
<protein>
    <submittedName>
        <fullName evidence="2">Uncharacterized protein</fullName>
    </submittedName>
</protein>
<organism evidence="2 3">
    <name type="scientific">Lepraria neglecta</name>
    <dbReference type="NCBI Taxonomy" id="209136"/>
    <lineage>
        <taxon>Eukaryota</taxon>
        <taxon>Fungi</taxon>
        <taxon>Dikarya</taxon>
        <taxon>Ascomycota</taxon>
        <taxon>Pezizomycotina</taxon>
        <taxon>Lecanoromycetes</taxon>
        <taxon>OSLEUM clade</taxon>
        <taxon>Lecanoromycetidae</taxon>
        <taxon>Lecanorales</taxon>
        <taxon>Lecanorineae</taxon>
        <taxon>Stereocaulaceae</taxon>
        <taxon>Lepraria</taxon>
    </lineage>
</organism>
<feature type="compositionally biased region" description="Polar residues" evidence="1">
    <location>
        <begin position="463"/>
        <end position="501"/>
    </location>
</feature>
<gene>
    <name evidence="2" type="ORF">OEA41_001932</name>
</gene>
<proteinExistence type="predicted"/>
<evidence type="ECO:0000256" key="1">
    <source>
        <dbReference type="SAM" id="MobiDB-lite"/>
    </source>
</evidence>
<accession>A0AAD9ZBM9</accession>
<sequence length="514" mass="57042">MPRPSTEVNGSGISASPSVKSLSSEKFAGRWKNFEADVRGLSEFSQHIGALEDSLDKGNRLESELRAKNAEISSYKAGRQQMLEGFAESDRTWKEKESKLAGDLRTASNKVKSLEGELAALKGVSVSNELFERRIREIESETSRKVTEAIKEKVGEVQGLQKTKNGAEKKLKTLEGELSTKLKLLIGSETQLETCRKELEERNKEIGLEELNADLSDELFIELQRSGFINAISRPIPISNTQASKYLRMAAAEAIIAKKLCKEMFQPLYILEFPARDELDNILNRLFKKNPRQGSILRSLLLTTHEDERIRETRIVVTIADDASSLLAPLLFDQAHSEAFKSGLEVLLRDAVELWSHAQRSPERILASTEDRDWDWGFHKEHDDAVSLTAAQTTLIPSSVEPLITLFPRVYSHETSAPFHAGFSLWSDQSIVVAGDLESKEQIDRVNSRNGKMTSVGGKRRISVSNTTGPSLSHQRTKGLSSSTRSAKIESGSFSGRVNESQLERSLVGQSGSG</sequence>